<dbReference type="Pfam" id="PF13521">
    <property type="entry name" value="AAA_28"/>
    <property type="match status" value="1"/>
</dbReference>
<evidence type="ECO:0000259" key="1">
    <source>
        <dbReference type="Pfam" id="PF13521"/>
    </source>
</evidence>
<reference evidence="2 3" key="1">
    <citation type="submission" date="2020-06" db="EMBL/GenBank/DDBJ databases">
        <authorList>
            <person name="Li R."/>
            <person name="Bekaert M."/>
        </authorList>
    </citation>
    <scope>NUCLEOTIDE SEQUENCE [LARGE SCALE GENOMIC DNA]</scope>
    <source>
        <strain evidence="3">wild</strain>
    </source>
</reference>
<dbReference type="InterPro" id="IPR027417">
    <property type="entry name" value="P-loop_NTPase"/>
</dbReference>
<dbReference type="Gene3D" id="3.40.50.300">
    <property type="entry name" value="P-loop containing nucleotide triphosphate hydrolases"/>
    <property type="match status" value="1"/>
</dbReference>
<name>A0A6J8CV22_MYTCO</name>
<dbReference type="Proteomes" id="UP000507470">
    <property type="component" value="Unassembled WGS sequence"/>
</dbReference>
<dbReference type="SUPFAM" id="SSF52540">
    <property type="entry name" value="P-loop containing nucleoside triphosphate hydrolases"/>
    <property type="match status" value="1"/>
</dbReference>
<organism evidence="2 3">
    <name type="scientific">Mytilus coruscus</name>
    <name type="common">Sea mussel</name>
    <dbReference type="NCBI Taxonomy" id="42192"/>
    <lineage>
        <taxon>Eukaryota</taxon>
        <taxon>Metazoa</taxon>
        <taxon>Spiralia</taxon>
        <taxon>Lophotrochozoa</taxon>
        <taxon>Mollusca</taxon>
        <taxon>Bivalvia</taxon>
        <taxon>Autobranchia</taxon>
        <taxon>Pteriomorphia</taxon>
        <taxon>Mytilida</taxon>
        <taxon>Mytiloidea</taxon>
        <taxon>Mytilidae</taxon>
        <taxon>Mytilinae</taxon>
        <taxon>Mytilus</taxon>
    </lineage>
</organism>
<dbReference type="InterPro" id="IPR038727">
    <property type="entry name" value="NadR/Ttd14_AAA_dom"/>
</dbReference>
<dbReference type="AlphaFoldDB" id="A0A6J8CV22"/>
<proteinExistence type="predicted"/>
<keyword evidence="3" id="KW-1185">Reference proteome</keyword>
<gene>
    <name evidence="2" type="ORF">MCOR_33120</name>
</gene>
<accession>A0A6J8CV22</accession>
<evidence type="ECO:0000313" key="2">
    <source>
        <dbReference type="EMBL" id="CAC5398780.1"/>
    </source>
</evidence>
<protein>
    <recommendedName>
        <fullName evidence="1">NadR/Ttd14 AAA domain-containing protein</fullName>
    </recommendedName>
</protein>
<evidence type="ECO:0000313" key="3">
    <source>
        <dbReference type="Proteomes" id="UP000507470"/>
    </source>
</evidence>
<feature type="domain" description="NadR/Ttd14 AAA" evidence="1">
    <location>
        <begin position="5"/>
        <end position="177"/>
    </location>
</feature>
<dbReference type="EMBL" id="CACVKT020005969">
    <property type="protein sequence ID" value="CAC5398780.1"/>
    <property type="molecule type" value="Genomic_DNA"/>
</dbReference>
<dbReference type="OrthoDB" id="6118920at2759"/>
<sequence>MSKCRIYLSGAHSTGKTTILKDLKPYLNIQFEEEIARRVIRKFSWKRDDFLPETQPENFLKLNEEILRRQIQTDEENSSMSKDFIADRCIDPLIYVQKYIGVDAMKKLRELPGVLEWTDRLKTALIFVIKPQKECIVDDEVRLSPKLEELDAFHNSILREYKLLGIPVFEITDLDRQKRKAFILEKVQQRFPGVLISF</sequence>